<reference evidence="20 21" key="1">
    <citation type="submission" date="2020-03" db="EMBL/GenBank/DDBJ databases">
        <title>The role of nitrogen metabolism on polyethylene biodegradation.</title>
        <authorList>
            <person name="Peixoto J."/>
            <person name="Vizzotto C.S."/>
            <person name="Ramos A."/>
            <person name="Alves G."/>
            <person name="Steindorff A."/>
            <person name="Kruger R."/>
        </authorList>
    </citation>
    <scope>NUCLEOTIDE SEQUENCE [LARGE SCALE GENOMIC DNA]</scope>
    <source>
        <strain evidence="20 21">PE63</strain>
    </source>
</reference>
<feature type="short sequence motif" description="TonB C-terminal box" evidence="15">
    <location>
        <begin position="771"/>
        <end position="788"/>
    </location>
</feature>
<keyword evidence="6 14" id="KW-0812">Transmembrane</keyword>
<comment type="subcellular location">
    <subcellularLocation>
        <location evidence="1 14">Cell outer membrane</location>
        <topology evidence="1 14">Multi-pass membrane protein</topology>
    </subcellularLocation>
</comment>
<keyword evidence="4 14" id="KW-1134">Transmembrane beta strand</keyword>
<evidence type="ECO:0000256" key="14">
    <source>
        <dbReference type="PROSITE-ProRule" id="PRU01360"/>
    </source>
</evidence>
<evidence type="ECO:0000256" key="15">
    <source>
        <dbReference type="PROSITE-ProRule" id="PRU10144"/>
    </source>
</evidence>
<proteinExistence type="inferred from homology"/>
<dbReference type="InterPro" id="IPR012910">
    <property type="entry name" value="Plug_dom"/>
</dbReference>
<evidence type="ECO:0000256" key="11">
    <source>
        <dbReference type="ARBA" id="ARBA00023136"/>
    </source>
</evidence>
<evidence type="ECO:0000256" key="1">
    <source>
        <dbReference type="ARBA" id="ARBA00004571"/>
    </source>
</evidence>
<dbReference type="InterPro" id="IPR036942">
    <property type="entry name" value="Beta-barrel_TonB_sf"/>
</dbReference>
<evidence type="ECO:0000256" key="17">
    <source>
        <dbReference type="SAM" id="MobiDB-lite"/>
    </source>
</evidence>
<dbReference type="SUPFAM" id="SSF56935">
    <property type="entry name" value="Porins"/>
    <property type="match status" value="1"/>
</dbReference>
<dbReference type="InterPro" id="IPR039426">
    <property type="entry name" value="TonB-dep_rcpt-like"/>
</dbReference>
<evidence type="ECO:0000256" key="5">
    <source>
        <dbReference type="ARBA" id="ARBA00022496"/>
    </source>
</evidence>
<evidence type="ECO:0000313" key="21">
    <source>
        <dbReference type="Proteomes" id="UP001647436"/>
    </source>
</evidence>
<dbReference type="CDD" id="cd01347">
    <property type="entry name" value="ligand_gated_channel"/>
    <property type="match status" value="1"/>
</dbReference>
<dbReference type="Proteomes" id="UP001647436">
    <property type="component" value="Unassembled WGS sequence"/>
</dbReference>
<dbReference type="PANTHER" id="PTHR32552">
    <property type="entry name" value="FERRICHROME IRON RECEPTOR-RELATED"/>
    <property type="match status" value="1"/>
</dbReference>
<evidence type="ECO:0000256" key="9">
    <source>
        <dbReference type="ARBA" id="ARBA00023065"/>
    </source>
</evidence>
<keyword evidence="3 14" id="KW-0813">Transport</keyword>
<comment type="caution">
    <text evidence="20">The sequence shown here is derived from an EMBL/GenBank/DDBJ whole genome shotgun (WGS) entry which is preliminary data.</text>
</comment>
<dbReference type="RefSeq" id="WP_249333852.1">
    <property type="nucleotide sequence ID" value="NZ_JAANES010000001.1"/>
</dbReference>
<evidence type="ECO:0000256" key="12">
    <source>
        <dbReference type="ARBA" id="ARBA00023170"/>
    </source>
</evidence>
<keyword evidence="11 14" id="KW-0472">Membrane</keyword>
<keyword evidence="8" id="KW-0408">Iron</keyword>
<dbReference type="Gene3D" id="2.170.130.10">
    <property type="entry name" value="TonB-dependent receptor, plug domain"/>
    <property type="match status" value="1"/>
</dbReference>
<evidence type="ECO:0000256" key="2">
    <source>
        <dbReference type="ARBA" id="ARBA00009810"/>
    </source>
</evidence>
<accession>A0ABS5LPS7</accession>
<keyword evidence="21" id="KW-1185">Reference proteome</keyword>
<keyword evidence="10 16" id="KW-0798">TonB box</keyword>
<keyword evidence="5" id="KW-0410">Iron transport</keyword>
<dbReference type="PANTHER" id="PTHR32552:SF83">
    <property type="entry name" value="BLR3904 PROTEIN"/>
    <property type="match status" value="1"/>
</dbReference>
<dbReference type="InterPro" id="IPR010917">
    <property type="entry name" value="TonB_rcpt_CS"/>
</dbReference>
<dbReference type="InterPro" id="IPR037066">
    <property type="entry name" value="Plug_dom_sf"/>
</dbReference>
<feature type="region of interest" description="Disordered" evidence="17">
    <location>
        <begin position="1"/>
        <end position="21"/>
    </location>
</feature>
<evidence type="ECO:0000256" key="6">
    <source>
        <dbReference type="ARBA" id="ARBA00022692"/>
    </source>
</evidence>
<feature type="domain" description="TonB-dependent receptor-like beta-barrel" evidence="18">
    <location>
        <begin position="257"/>
        <end position="752"/>
    </location>
</feature>
<dbReference type="Pfam" id="PF07715">
    <property type="entry name" value="Plug"/>
    <property type="match status" value="1"/>
</dbReference>
<evidence type="ECO:0000259" key="18">
    <source>
        <dbReference type="Pfam" id="PF00593"/>
    </source>
</evidence>
<evidence type="ECO:0000256" key="8">
    <source>
        <dbReference type="ARBA" id="ARBA00023004"/>
    </source>
</evidence>
<dbReference type="PROSITE" id="PS52016">
    <property type="entry name" value="TONB_DEPENDENT_REC_3"/>
    <property type="match status" value="1"/>
</dbReference>
<organism evidence="20 21">
    <name type="scientific">Comamonas brasiliensis</name>
    <dbReference type="NCBI Taxonomy" id="1812482"/>
    <lineage>
        <taxon>Bacteria</taxon>
        <taxon>Pseudomonadati</taxon>
        <taxon>Pseudomonadota</taxon>
        <taxon>Betaproteobacteria</taxon>
        <taxon>Burkholderiales</taxon>
        <taxon>Comamonadaceae</taxon>
        <taxon>Comamonas</taxon>
    </lineage>
</organism>
<keyword evidence="13 14" id="KW-0998">Cell outer membrane</keyword>
<evidence type="ECO:0000256" key="16">
    <source>
        <dbReference type="RuleBase" id="RU003357"/>
    </source>
</evidence>
<evidence type="ECO:0000313" key="20">
    <source>
        <dbReference type="EMBL" id="MBS3018511.1"/>
    </source>
</evidence>
<dbReference type="PROSITE" id="PS01156">
    <property type="entry name" value="TONB_DEPENDENT_REC_2"/>
    <property type="match status" value="1"/>
</dbReference>
<evidence type="ECO:0000256" key="7">
    <source>
        <dbReference type="ARBA" id="ARBA00022729"/>
    </source>
</evidence>
<name>A0ABS5LPS7_9BURK</name>
<dbReference type="InterPro" id="IPR010105">
    <property type="entry name" value="TonB_sidphr_rcpt"/>
</dbReference>
<evidence type="ECO:0000259" key="19">
    <source>
        <dbReference type="Pfam" id="PF07715"/>
    </source>
</evidence>
<evidence type="ECO:0000256" key="13">
    <source>
        <dbReference type="ARBA" id="ARBA00023237"/>
    </source>
</evidence>
<feature type="domain" description="TonB-dependent receptor plug" evidence="19">
    <location>
        <begin position="85"/>
        <end position="184"/>
    </location>
</feature>
<gene>
    <name evidence="20" type="primary">bfrD_2</name>
    <name evidence="20" type="ORF">DJFAAGMI_01243</name>
</gene>
<sequence length="788" mass="85258">MSISVPSMPARDSREFSSASRLEPSLSPALASLMLVLGPTLLATSSQALAADDAATMPLVEVHANRDKPDYQAQSVQSPKFTQPLRDTPQSITVVPAEVLRQQNAQTLQDVLQNVAGITFSSGEGNLGWGDFFTIRGFSAEQSITIDGVRDAGMASRTDTFNLEQAEVFKGTGSVESGVSAVGGSVNLVSKEAKRDTFYNASFGLGSDGYARATADLNRPIGETGALRLNLMKHKNEVAGRNVVDFDRYGVAASFAHGLGTDTRVVVNVLHQSDDNTPDGGLPIQRGTRGNLMPGIARNAWFGASNLYTQQARTDSITARIERDLAADTTIRNQFRYERVDSWSVLSPARFNATGTRNSLGYIGKGPLVTAPGNIASYGDYDLVDTTGQPISLRLAAMSSSKRYTIANNQTDVRTQFETAGLQHRLTAGLELYRETYGDHERSLDLPNGTLSFDPANPNTIFAGTPTIVGAGSARASVQNMGVYVNDTITFNERWQAQTALRYDRWNAKNVDRSRTDGALSGRLGIVYKPAKQGSIYAAYSRAAQPSALGVTTNNAINGTAAQFDYQPALSRTWEAGSKWDALDGRLSVTGAVFRTELTDSWEYNPDNSSPVRSLPAKRVQGFELSAQGEITPRWSVMASLSHLKSRITKGVNEGAEAKNVPDWAGSVWTSYLLTPALTVSYGAQYVGQRRYADNVIVGGLNNNSSTVSGPNGAHPIYVVDREKAPGYVVQNLALRWRINRQMTANFNINNIANRFYWSRIGSSLDGFQLYGIPGAGRTYTASLDMSF</sequence>
<evidence type="ECO:0000256" key="4">
    <source>
        <dbReference type="ARBA" id="ARBA00022452"/>
    </source>
</evidence>
<dbReference type="InterPro" id="IPR000531">
    <property type="entry name" value="Beta-barrel_TonB"/>
</dbReference>
<dbReference type="EMBL" id="JAANES010000001">
    <property type="protein sequence ID" value="MBS3018511.1"/>
    <property type="molecule type" value="Genomic_DNA"/>
</dbReference>
<dbReference type="NCBIfam" id="TIGR01783">
    <property type="entry name" value="TonB-siderophor"/>
    <property type="match status" value="1"/>
</dbReference>
<evidence type="ECO:0000256" key="10">
    <source>
        <dbReference type="ARBA" id="ARBA00023077"/>
    </source>
</evidence>
<evidence type="ECO:0000256" key="3">
    <source>
        <dbReference type="ARBA" id="ARBA00022448"/>
    </source>
</evidence>
<keyword evidence="7" id="KW-0732">Signal</keyword>
<keyword evidence="9" id="KW-0406">Ion transport</keyword>
<dbReference type="Pfam" id="PF00593">
    <property type="entry name" value="TonB_dep_Rec_b-barrel"/>
    <property type="match status" value="1"/>
</dbReference>
<protein>
    <submittedName>
        <fullName evidence="20">TonB-dependent receptor BfrD</fullName>
    </submittedName>
</protein>
<comment type="similarity">
    <text evidence="2 14 16">Belongs to the TonB-dependent receptor family.</text>
</comment>
<keyword evidence="12 20" id="KW-0675">Receptor</keyword>
<dbReference type="Gene3D" id="2.40.170.20">
    <property type="entry name" value="TonB-dependent receptor, beta-barrel domain"/>
    <property type="match status" value="1"/>
</dbReference>